<dbReference type="AlphaFoldDB" id="A0A8S4AG66"/>
<accession>A0A8S4AG66</accession>
<comment type="caution">
    <text evidence="2">The sequence shown here is derived from an EMBL/GenBank/DDBJ whole genome shotgun (WGS) entry which is preliminary data.</text>
</comment>
<sequence>MLKPLCEMTLCLAVYYSIQVASPIRSPSHSSSPPHTPASPLSPSTASPSSIYAHCRKEEVKPRRRLPFVRVTLATASLPGRCLVDKTAPIKPIKVRRPAAGRAGCVLTAAERWPPAACCKGSTVAVPSIPICCSRQPPAEQWAAPAHSSAFVAPILPSALGLCWLVE</sequence>
<protein>
    <submittedName>
        <fullName evidence="2">(Atlantic silverside) hypothetical protein</fullName>
    </submittedName>
</protein>
<keyword evidence="3" id="KW-1185">Reference proteome</keyword>
<reference evidence="2" key="1">
    <citation type="submission" date="2021-05" db="EMBL/GenBank/DDBJ databases">
        <authorList>
            <person name="Tigano A."/>
        </authorList>
    </citation>
    <scope>NUCLEOTIDE SEQUENCE</scope>
</reference>
<proteinExistence type="predicted"/>
<feature type="region of interest" description="Disordered" evidence="1">
    <location>
        <begin position="26"/>
        <end position="49"/>
    </location>
</feature>
<organism evidence="2 3">
    <name type="scientific">Menidia menidia</name>
    <name type="common">Atlantic silverside</name>
    <dbReference type="NCBI Taxonomy" id="238744"/>
    <lineage>
        <taxon>Eukaryota</taxon>
        <taxon>Metazoa</taxon>
        <taxon>Chordata</taxon>
        <taxon>Craniata</taxon>
        <taxon>Vertebrata</taxon>
        <taxon>Euteleostomi</taxon>
        <taxon>Actinopterygii</taxon>
        <taxon>Neopterygii</taxon>
        <taxon>Teleostei</taxon>
        <taxon>Neoteleostei</taxon>
        <taxon>Acanthomorphata</taxon>
        <taxon>Ovalentaria</taxon>
        <taxon>Atherinomorphae</taxon>
        <taxon>Atheriniformes</taxon>
        <taxon>Atherinopsidae</taxon>
        <taxon>Menidiinae</taxon>
        <taxon>Menidia</taxon>
    </lineage>
</organism>
<dbReference type="Proteomes" id="UP000677803">
    <property type="component" value="Unassembled WGS sequence"/>
</dbReference>
<name>A0A8S4AG66_9TELE</name>
<evidence type="ECO:0000256" key="1">
    <source>
        <dbReference type="SAM" id="MobiDB-lite"/>
    </source>
</evidence>
<dbReference type="EMBL" id="CAJRST010000002">
    <property type="protein sequence ID" value="CAG5864479.1"/>
    <property type="molecule type" value="Genomic_DNA"/>
</dbReference>
<evidence type="ECO:0000313" key="3">
    <source>
        <dbReference type="Proteomes" id="UP000677803"/>
    </source>
</evidence>
<evidence type="ECO:0000313" key="2">
    <source>
        <dbReference type="EMBL" id="CAG5864479.1"/>
    </source>
</evidence>
<gene>
    <name evidence="2" type="ORF">MMEN_LOCUS1614</name>
</gene>